<protein>
    <submittedName>
        <fullName evidence="1">Uncharacterized protein</fullName>
    </submittedName>
</protein>
<dbReference type="EMBL" id="KZ293417">
    <property type="protein sequence ID" value="PBK76072.1"/>
    <property type="molecule type" value="Genomic_DNA"/>
</dbReference>
<evidence type="ECO:0000313" key="2">
    <source>
        <dbReference type="Proteomes" id="UP000218334"/>
    </source>
</evidence>
<gene>
    <name evidence="1" type="ORF">ARMSODRAFT_950448</name>
</gene>
<keyword evidence="2" id="KW-1185">Reference proteome</keyword>
<dbReference type="AlphaFoldDB" id="A0A2H3CA11"/>
<accession>A0A2H3CA11</accession>
<name>A0A2H3CA11_9AGAR</name>
<evidence type="ECO:0000313" key="1">
    <source>
        <dbReference type="EMBL" id="PBK76072.1"/>
    </source>
</evidence>
<dbReference type="STRING" id="1076256.A0A2H3CA11"/>
<reference evidence="2" key="1">
    <citation type="journal article" date="2017" name="Nat. Ecol. Evol.">
        <title>Genome expansion and lineage-specific genetic innovations in the forest pathogenic fungi Armillaria.</title>
        <authorList>
            <person name="Sipos G."/>
            <person name="Prasanna A.N."/>
            <person name="Walter M.C."/>
            <person name="O'Connor E."/>
            <person name="Balint B."/>
            <person name="Krizsan K."/>
            <person name="Kiss B."/>
            <person name="Hess J."/>
            <person name="Varga T."/>
            <person name="Slot J."/>
            <person name="Riley R."/>
            <person name="Boka B."/>
            <person name="Rigling D."/>
            <person name="Barry K."/>
            <person name="Lee J."/>
            <person name="Mihaltcheva S."/>
            <person name="LaButti K."/>
            <person name="Lipzen A."/>
            <person name="Waldron R."/>
            <person name="Moloney N.M."/>
            <person name="Sperisen C."/>
            <person name="Kredics L."/>
            <person name="Vagvoelgyi C."/>
            <person name="Patrignani A."/>
            <person name="Fitzpatrick D."/>
            <person name="Nagy I."/>
            <person name="Doyle S."/>
            <person name="Anderson J.B."/>
            <person name="Grigoriev I.V."/>
            <person name="Gueldener U."/>
            <person name="Muensterkoetter M."/>
            <person name="Nagy L.G."/>
        </authorList>
    </citation>
    <scope>NUCLEOTIDE SEQUENCE [LARGE SCALE GENOMIC DNA]</scope>
    <source>
        <strain evidence="2">28-4</strain>
    </source>
</reference>
<organism evidence="1 2">
    <name type="scientific">Armillaria solidipes</name>
    <dbReference type="NCBI Taxonomy" id="1076256"/>
    <lineage>
        <taxon>Eukaryota</taxon>
        <taxon>Fungi</taxon>
        <taxon>Dikarya</taxon>
        <taxon>Basidiomycota</taxon>
        <taxon>Agaricomycotina</taxon>
        <taxon>Agaricomycetes</taxon>
        <taxon>Agaricomycetidae</taxon>
        <taxon>Agaricales</taxon>
        <taxon>Marasmiineae</taxon>
        <taxon>Physalacriaceae</taxon>
        <taxon>Armillaria</taxon>
    </lineage>
</organism>
<sequence>MPSFQECPGLCAALDSHKRPCNVNTQPGFIWCTRHNEERIKLYVNYKAHHAALNAFDQHTICTNSKKIRSCMSLERLRSWNKVLVYKYHLVTRCIDARAYFTERFFGNDMDFGHKQFWRMLIRQQSEVERVLEEVENRAYELILASQNALWVLKRPMDTSKHDVDCSGYDEVPLRATKVDECATQSQSIANDCDGYRDVAVEVEDPLEVALREKATILREKIYTRISRYCAYPESKWYHERLKVINSIIRRIVYTDASLMVTSQNYTSVMEFLRDEKLEVQTLSKLWTSLVELLTDQVRAAIDDALRPMDDSASYVVVLGGHVYKDLTTGPRSFRSWAHFSSIIRCYGCLRKTCKTIDEVIALTQYTILTWTHLNQSTLKCYHNIDGSSILMLCGSIVNYFEYSDFSHRYSVTKYNDIIDHTPQWSETEMNITVCMGLSLNDPKAEAFIDACTREKGFMVLSRRGKEGKVARSTPKIWCKRTRRASTRAGLKKLPWEETKSVVYFRDSLLEECWTLTSLSKRVEDCYTVAVVDTEAENVTSVVAKLAKIWIEVYGVECIHELCNEIARPYVKSGDLEIVEEEGEDANRICPKRNVLMPGAVADVHASYRRLWKKSPCSGIFDD</sequence>
<dbReference type="Proteomes" id="UP000218334">
    <property type="component" value="Unassembled WGS sequence"/>
</dbReference>
<proteinExistence type="predicted"/>